<comment type="caution">
    <text evidence="2">The sequence shown here is derived from an EMBL/GenBank/DDBJ whole genome shotgun (WGS) entry which is preliminary data.</text>
</comment>
<dbReference type="PROSITE" id="PS51688">
    <property type="entry name" value="ICA"/>
    <property type="match status" value="1"/>
</dbReference>
<evidence type="ECO:0000259" key="1">
    <source>
        <dbReference type="PROSITE" id="PS51688"/>
    </source>
</evidence>
<sequence>MTQVTSLSVPNGTGSAVRQGFNNSISATATLNSGPSAPPTTWPYMLWADTTTGLVKLRNSANTAWITVAAGYPIGSSGGSVPLLSGTNTWSAMQTSSAEVGFRGQRSSQTTTPGEINYGGRLRSGIVGVIADFFIQSTVNGAVDAVITADNGSGQNAAWLFNPVSGNGFALKGAWTSGSDIRLKPDLEPISDALSKALTVRSGTYHDARDGQFRVSVVMDDIDAAIPGSASIIPEVTLADGSVIKDVKAGDWGAPVALLYAALQQMAGQVETLKAELAALKA</sequence>
<organism evidence="2 3">
    <name type="scientific">Paenirhodobacter populi</name>
    <dbReference type="NCBI Taxonomy" id="2306993"/>
    <lineage>
        <taxon>Bacteria</taxon>
        <taxon>Pseudomonadati</taxon>
        <taxon>Pseudomonadota</taxon>
        <taxon>Alphaproteobacteria</taxon>
        <taxon>Rhodobacterales</taxon>
        <taxon>Rhodobacter group</taxon>
        <taxon>Paenirhodobacter</taxon>
    </lineage>
</organism>
<gene>
    <name evidence="2" type="ORF">D2T30_15635</name>
</gene>
<dbReference type="AlphaFoldDB" id="A0A443JE55"/>
<proteinExistence type="predicted"/>
<feature type="domain" description="Peptidase S74" evidence="1">
    <location>
        <begin position="179"/>
        <end position="277"/>
    </location>
</feature>
<protein>
    <recommendedName>
        <fullName evidence="1">Peptidase S74 domain-containing protein</fullName>
    </recommendedName>
</protein>
<evidence type="ECO:0000313" key="3">
    <source>
        <dbReference type="Proteomes" id="UP000284476"/>
    </source>
</evidence>
<accession>A0A443JE55</accession>
<reference evidence="2 3" key="1">
    <citation type="submission" date="2019-01" db="EMBL/GenBank/DDBJ databases">
        <title>Sinorhodobacter populi sp. nov. isolated from the symptomatic bark tissue of Populus euramericana canker.</title>
        <authorList>
            <person name="Xu G."/>
        </authorList>
    </citation>
    <scope>NUCLEOTIDE SEQUENCE [LARGE SCALE GENOMIC DNA]</scope>
    <source>
        <strain evidence="2 3">SK2B-1</strain>
    </source>
</reference>
<name>A0A443JE55_9RHOB</name>
<evidence type="ECO:0000313" key="2">
    <source>
        <dbReference type="EMBL" id="RWR18792.1"/>
    </source>
</evidence>
<dbReference type="InterPro" id="IPR030392">
    <property type="entry name" value="S74_ICA"/>
</dbReference>
<dbReference type="Proteomes" id="UP000284476">
    <property type="component" value="Unassembled WGS sequence"/>
</dbReference>
<dbReference type="RefSeq" id="WP_128209643.1">
    <property type="nucleotide sequence ID" value="NZ_JBHRSO010000024.1"/>
</dbReference>
<dbReference type="EMBL" id="SAUZ01000018">
    <property type="protein sequence ID" value="RWR18792.1"/>
    <property type="molecule type" value="Genomic_DNA"/>
</dbReference>